<dbReference type="Pfam" id="PF00557">
    <property type="entry name" value="Peptidase_M24"/>
    <property type="match status" value="1"/>
</dbReference>
<dbReference type="SUPFAM" id="SSF55920">
    <property type="entry name" value="Creatinase/aminopeptidase"/>
    <property type="match status" value="1"/>
</dbReference>
<evidence type="ECO:0000313" key="2">
    <source>
        <dbReference type="EMBL" id="EFO53420.1"/>
    </source>
</evidence>
<comment type="caution">
    <text evidence="2">The sequence shown here is derived from an EMBL/GenBank/DDBJ whole genome shotgun (WGS) entry which is preliminary data.</text>
</comment>
<dbReference type="InterPro" id="IPR036005">
    <property type="entry name" value="Creatinase/aminopeptidase-like"/>
</dbReference>
<keyword evidence="2" id="KW-0031">Aminopeptidase</keyword>
<sequence>MVNGVVRDLVGHGVGPTMHEEPMVPNYGIAGRGLRLREGMVLTIEPMINTGDWEIDTDMKTGWAHKTIDGGLSCQYEHQFVITKDGPVILTSQGEEGTY</sequence>
<dbReference type="Gene3D" id="3.90.230.10">
    <property type="entry name" value="Creatinase/methionine aminopeptidase superfamily"/>
    <property type="match status" value="1"/>
</dbReference>
<dbReference type="PRINTS" id="PR00599">
    <property type="entry name" value="MAPEPTIDASE"/>
</dbReference>
<organism evidence="2">
    <name type="scientific">Streptococcus infantis SK1302</name>
    <dbReference type="NCBI Taxonomy" id="871237"/>
    <lineage>
        <taxon>Bacteria</taxon>
        <taxon>Bacillati</taxon>
        <taxon>Bacillota</taxon>
        <taxon>Bacilli</taxon>
        <taxon>Lactobacillales</taxon>
        <taxon>Streptococcaceae</taxon>
        <taxon>Streptococcus</taxon>
    </lineage>
</organism>
<keyword evidence="2" id="KW-0645">Protease</keyword>
<feature type="domain" description="Peptidase M24" evidence="1">
    <location>
        <begin position="6"/>
        <end position="84"/>
    </location>
</feature>
<proteinExistence type="predicted"/>
<accession>A0ABN0B2I4</accession>
<dbReference type="EMBL" id="AEDY01000130">
    <property type="protein sequence ID" value="EFO53420.1"/>
    <property type="molecule type" value="Genomic_DNA"/>
</dbReference>
<name>A0ABN0B2I4_9STRE</name>
<reference evidence="2" key="1">
    <citation type="submission" date="2010-09" db="EMBL/GenBank/DDBJ databases">
        <authorList>
            <person name="Daugherty S.C."/>
            <person name="Kilian M."/>
            <person name="Tettelin H."/>
        </authorList>
    </citation>
    <scope>NUCLEOTIDE SEQUENCE [LARGE SCALE GENOMIC DNA]</scope>
    <source>
        <strain evidence="2">SK1302</strain>
    </source>
</reference>
<dbReference type="InterPro" id="IPR001714">
    <property type="entry name" value="Pept_M24_MAP"/>
</dbReference>
<evidence type="ECO:0000259" key="1">
    <source>
        <dbReference type="Pfam" id="PF00557"/>
    </source>
</evidence>
<keyword evidence="2" id="KW-0378">Hydrolase</keyword>
<gene>
    <name evidence="2" type="ORF">SIN_1881</name>
</gene>
<dbReference type="PANTHER" id="PTHR43330">
    <property type="entry name" value="METHIONINE AMINOPEPTIDASE"/>
    <property type="match status" value="1"/>
</dbReference>
<dbReference type="InterPro" id="IPR000994">
    <property type="entry name" value="Pept_M24"/>
</dbReference>
<dbReference type="EC" id="3.4.11.18" evidence="2"/>
<dbReference type="GO" id="GO:0004239">
    <property type="term" value="F:initiator methionyl aminopeptidase activity"/>
    <property type="evidence" value="ECO:0007669"/>
    <property type="project" value="UniProtKB-EC"/>
</dbReference>
<protein>
    <submittedName>
        <fullName evidence="2">Methionine aminopeptidase A</fullName>
        <ecNumber evidence="2">3.4.11.18</ecNumber>
    </submittedName>
</protein>
<dbReference type="PANTHER" id="PTHR43330:SF17">
    <property type="entry name" value="METHIONINE AMINOPEPTIDASE"/>
    <property type="match status" value="1"/>
</dbReference>